<feature type="region of interest" description="Disordered" evidence="1">
    <location>
        <begin position="165"/>
        <end position="188"/>
    </location>
</feature>
<keyword evidence="4" id="KW-1185">Reference proteome</keyword>
<gene>
    <name evidence="3" type="ORF">JX360_14185</name>
</gene>
<sequence>MVSRSSWVSGAAAAGIGIMTWALVVGLLDQMMPTLPKLSISLAWIPGILAGLGATYGALSTLRLALQSESWTDFRASLLATWVPFDPADHGGKPRQPAVDPRPGQIAQEIQQIQLRHQKTLNRIKQQVQAEIQTCERAQAQLRNEQQRCQVLQAQAQQLQQYLQTLPPHTPPPSQTSNSQTSNKERELRQKLRQLQSQIVTLKTELERQGIQLQHSETERAQLQQQQQKLKRLLRRAKAENQELRSQQEHRAKQMEQTQQELQALQSSYRALQVLQEVESGLPQSDSA</sequence>
<protein>
    <submittedName>
        <fullName evidence="3">Uncharacterized protein</fullName>
    </submittedName>
</protein>
<feature type="transmembrane region" description="Helical" evidence="2">
    <location>
        <begin position="6"/>
        <end position="28"/>
    </location>
</feature>
<accession>A0ABT0CE24</accession>
<feature type="compositionally biased region" description="Basic and acidic residues" evidence="1">
    <location>
        <begin position="241"/>
        <end position="254"/>
    </location>
</feature>
<keyword evidence="2" id="KW-0472">Membrane</keyword>
<evidence type="ECO:0000256" key="1">
    <source>
        <dbReference type="SAM" id="MobiDB-lite"/>
    </source>
</evidence>
<dbReference type="EMBL" id="JAFIRA010000044">
    <property type="protein sequence ID" value="MCJ2544038.1"/>
    <property type="molecule type" value="Genomic_DNA"/>
</dbReference>
<evidence type="ECO:0000256" key="2">
    <source>
        <dbReference type="SAM" id="Phobius"/>
    </source>
</evidence>
<proteinExistence type="predicted"/>
<feature type="region of interest" description="Disordered" evidence="1">
    <location>
        <begin position="241"/>
        <end position="261"/>
    </location>
</feature>
<organism evidence="3 4">
    <name type="scientific">Thermostichus vulcanus str. 'Rupite'</name>
    <dbReference type="NCBI Taxonomy" id="2813851"/>
    <lineage>
        <taxon>Bacteria</taxon>
        <taxon>Bacillati</taxon>
        <taxon>Cyanobacteriota</taxon>
        <taxon>Cyanophyceae</taxon>
        <taxon>Thermostichales</taxon>
        <taxon>Thermostichaceae</taxon>
        <taxon>Thermostichus</taxon>
    </lineage>
</organism>
<dbReference type="Proteomes" id="UP000830835">
    <property type="component" value="Unassembled WGS sequence"/>
</dbReference>
<name>A0ABT0CE24_THEVL</name>
<reference evidence="3" key="1">
    <citation type="submission" date="2021-02" db="EMBL/GenBank/DDBJ databases">
        <title>The CRISPR/cas machinery reduction and long-range gene transfer in the hot spring cyanobacterium Synechococcus.</title>
        <authorList>
            <person name="Dvorak P."/>
            <person name="Jahodarova E."/>
            <person name="Hasler P."/>
            <person name="Poulickova A."/>
        </authorList>
    </citation>
    <scope>NUCLEOTIDE SEQUENCE</scope>
    <source>
        <strain evidence="3">Rupite</strain>
    </source>
</reference>
<feature type="transmembrane region" description="Helical" evidence="2">
    <location>
        <begin position="40"/>
        <end position="59"/>
    </location>
</feature>
<evidence type="ECO:0000313" key="3">
    <source>
        <dbReference type="EMBL" id="MCJ2544038.1"/>
    </source>
</evidence>
<keyword evidence="2" id="KW-1133">Transmembrane helix</keyword>
<evidence type="ECO:0000313" key="4">
    <source>
        <dbReference type="Proteomes" id="UP000830835"/>
    </source>
</evidence>
<comment type="caution">
    <text evidence="3">The sequence shown here is derived from an EMBL/GenBank/DDBJ whole genome shotgun (WGS) entry which is preliminary data.</text>
</comment>
<keyword evidence="2" id="KW-0812">Transmembrane</keyword>